<organism evidence="9 10">
    <name type="scientific">Planococcus massiliensis</name>
    <dbReference type="NCBI Taxonomy" id="1499687"/>
    <lineage>
        <taxon>Bacteria</taxon>
        <taxon>Bacillati</taxon>
        <taxon>Bacillota</taxon>
        <taxon>Bacilli</taxon>
        <taxon>Bacillales</taxon>
        <taxon>Caryophanaceae</taxon>
        <taxon>Planococcus</taxon>
    </lineage>
</organism>
<comment type="subcellular location">
    <subcellularLocation>
        <location evidence="1">Cell membrane</location>
        <topology evidence="1">Multi-pass membrane protein</topology>
    </subcellularLocation>
</comment>
<sequence>MVGTAALSKRKKFFEDWTLFEKSWLVVFAAINIYLFFAWDDTLLGLISSLTGMFCVLLVAKGKISNYYFGMVQTSTYAYISFTYGLYGEAMLNGLFYFPIQFIGLYLWHRNSIKNKDSVQGEDVAVKTMSIKSWMYSIIAVIAGTVLYAILLQVIGGRSVGLDSATTILSVMAQILMLKRFAEQWLIWILVNILSIALWVITLDASGGNDYALVVMWTAFLFNSIYGYYNWRKMAKKQDLAKESM</sequence>
<dbReference type="PANTHER" id="PTHR36122:SF2">
    <property type="entry name" value="NICOTINAMIDE RIBOSIDE TRANSPORTER PNUC"/>
    <property type="match status" value="1"/>
</dbReference>
<proteinExistence type="inferred from homology"/>
<comment type="similarity">
    <text evidence="2">Belongs to the nicotinamide ribonucleoside (NR) uptake permease (TC 4.B.1) family.</text>
</comment>
<dbReference type="AlphaFoldDB" id="A0A098EPM8"/>
<dbReference type="RefSeq" id="WP_052652044.1">
    <property type="nucleotide sequence ID" value="NZ_CCXS01000001.1"/>
</dbReference>
<dbReference type="Pfam" id="PF04973">
    <property type="entry name" value="NMN_transporter"/>
    <property type="match status" value="1"/>
</dbReference>
<feature type="transmembrane region" description="Helical" evidence="8">
    <location>
        <begin position="43"/>
        <end position="60"/>
    </location>
</feature>
<evidence type="ECO:0000256" key="7">
    <source>
        <dbReference type="ARBA" id="ARBA00023136"/>
    </source>
</evidence>
<feature type="transmembrane region" description="Helical" evidence="8">
    <location>
        <begin position="67"/>
        <end position="84"/>
    </location>
</feature>
<feature type="transmembrane region" description="Helical" evidence="8">
    <location>
        <begin position="134"/>
        <end position="155"/>
    </location>
</feature>
<feature type="transmembrane region" description="Helical" evidence="8">
    <location>
        <begin position="161"/>
        <end position="178"/>
    </location>
</feature>
<dbReference type="EMBL" id="CCXS01000001">
    <property type="protein sequence ID" value="CEG23271.1"/>
    <property type="molecule type" value="Genomic_DNA"/>
</dbReference>
<keyword evidence="10" id="KW-1185">Reference proteome</keyword>
<dbReference type="GO" id="GO:0005886">
    <property type="term" value="C:plasma membrane"/>
    <property type="evidence" value="ECO:0007669"/>
    <property type="project" value="UniProtKB-SubCell"/>
</dbReference>
<dbReference type="GO" id="GO:0034257">
    <property type="term" value="F:nicotinamide riboside transmembrane transporter activity"/>
    <property type="evidence" value="ECO:0007669"/>
    <property type="project" value="InterPro"/>
</dbReference>
<dbReference type="InterPro" id="IPR006419">
    <property type="entry name" value="NMN_transpt_PnuC"/>
</dbReference>
<keyword evidence="7 8" id="KW-0472">Membrane</keyword>
<evidence type="ECO:0000256" key="5">
    <source>
        <dbReference type="ARBA" id="ARBA00022692"/>
    </source>
</evidence>
<feature type="transmembrane region" description="Helical" evidence="8">
    <location>
        <begin position="211"/>
        <end position="229"/>
    </location>
</feature>
<keyword evidence="3" id="KW-0813">Transport</keyword>
<reference evidence="9 10" key="1">
    <citation type="submission" date="2014-09" db="EMBL/GenBank/DDBJ databases">
        <authorList>
            <person name="Urmite Genomes Urmite Genomes"/>
        </authorList>
    </citation>
    <scope>NUCLEOTIDE SEQUENCE [LARGE SCALE GENOMIC DNA]</scope>
    <source>
        <strain evidence="9 10">ES2</strain>
    </source>
</reference>
<evidence type="ECO:0000313" key="9">
    <source>
        <dbReference type="EMBL" id="CEG23271.1"/>
    </source>
</evidence>
<evidence type="ECO:0000256" key="8">
    <source>
        <dbReference type="SAM" id="Phobius"/>
    </source>
</evidence>
<dbReference type="STRING" id="1499687.BN1080_02221"/>
<keyword evidence="4" id="KW-1003">Cell membrane</keyword>
<gene>
    <name evidence="9" type="primary">pnuC</name>
    <name evidence="9" type="ORF">BN1080_02221</name>
</gene>
<evidence type="ECO:0000313" key="10">
    <source>
        <dbReference type="Proteomes" id="UP000043699"/>
    </source>
</evidence>
<dbReference type="PANTHER" id="PTHR36122">
    <property type="entry name" value="NICOTINAMIDE RIBOSIDE TRANSPORTER PNUC"/>
    <property type="match status" value="1"/>
</dbReference>
<keyword evidence="6 8" id="KW-1133">Transmembrane helix</keyword>
<evidence type="ECO:0000256" key="4">
    <source>
        <dbReference type="ARBA" id="ARBA00022475"/>
    </source>
</evidence>
<dbReference type="Proteomes" id="UP000043699">
    <property type="component" value="Unassembled WGS sequence"/>
</dbReference>
<keyword evidence="5 8" id="KW-0812">Transmembrane</keyword>
<feature type="transmembrane region" description="Helical" evidence="8">
    <location>
        <begin position="185"/>
        <end position="205"/>
    </location>
</feature>
<feature type="transmembrane region" description="Helical" evidence="8">
    <location>
        <begin position="19"/>
        <end position="37"/>
    </location>
</feature>
<evidence type="ECO:0000256" key="6">
    <source>
        <dbReference type="ARBA" id="ARBA00022989"/>
    </source>
</evidence>
<evidence type="ECO:0000256" key="1">
    <source>
        <dbReference type="ARBA" id="ARBA00004651"/>
    </source>
</evidence>
<dbReference type="OrthoDB" id="9791248at2"/>
<feature type="transmembrane region" description="Helical" evidence="8">
    <location>
        <begin position="90"/>
        <end position="108"/>
    </location>
</feature>
<protein>
    <submittedName>
        <fullName evidence="9">Nicotinamide riboside transporter PnuC</fullName>
    </submittedName>
</protein>
<accession>A0A098EPM8</accession>
<evidence type="ECO:0000256" key="2">
    <source>
        <dbReference type="ARBA" id="ARBA00006669"/>
    </source>
</evidence>
<name>A0A098EPM8_9BACL</name>
<dbReference type="NCBIfam" id="TIGR01528">
    <property type="entry name" value="NMN_trans_PnuC"/>
    <property type="match status" value="1"/>
</dbReference>
<evidence type="ECO:0000256" key="3">
    <source>
        <dbReference type="ARBA" id="ARBA00022448"/>
    </source>
</evidence>